<evidence type="ECO:0000313" key="4">
    <source>
        <dbReference type="EMBL" id="MCS5710934.1"/>
    </source>
</evidence>
<dbReference type="Gene3D" id="2.120.10.30">
    <property type="entry name" value="TolB, C-terminal domain"/>
    <property type="match status" value="1"/>
</dbReference>
<dbReference type="Pfam" id="PF00326">
    <property type="entry name" value="Peptidase_S9"/>
    <property type="match status" value="1"/>
</dbReference>
<accession>A0A0Q9YKY7</accession>
<dbReference type="AlphaFoldDB" id="A0A0Q9YKY7"/>
<dbReference type="RefSeq" id="WP_075066170.1">
    <property type="nucleotide sequence ID" value="NZ_LKAJ02000001.1"/>
</dbReference>
<dbReference type="PANTHER" id="PTHR42776:SF27">
    <property type="entry name" value="DIPEPTIDYL PEPTIDASE FAMILY MEMBER 6"/>
    <property type="match status" value="1"/>
</dbReference>
<gene>
    <name evidence="3" type="primary">ptpA</name>
    <name evidence="4" type="ORF">HT99x_005790</name>
    <name evidence="3" type="ORF">HT99x_01542</name>
</gene>
<dbReference type="Gene3D" id="3.40.50.1820">
    <property type="entry name" value="alpha/beta hydrolase"/>
    <property type="match status" value="1"/>
</dbReference>
<name>A0A0Q9YKY7_9GAMM</name>
<dbReference type="EC" id="3.4.14.12" evidence="3"/>
<dbReference type="PATRIC" id="fig|1590043.3.peg.1575"/>
<dbReference type="STRING" id="295108.HT99x_01542"/>
<evidence type="ECO:0000256" key="1">
    <source>
        <dbReference type="ARBA" id="ARBA00022801"/>
    </source>
</evidence>
<protein>
    <submittedName>
        <fullName evidence="3">Prolyl tripeptidyl peptidase</fullName>
        <ecNumber evidence="3">3.4.14.12</ecNumber>
    </submittedName>
    <submittedName>
        <fullName evidence="4">S9 family peptidase</fullName>
    </submittedName>
</protein>
<dbReference type="EMBL" id="LKAJ02000001">
    <property type="protein sequence ID" value="MCS5710934.1"/>
    <property type="molecule type" value="Genomic_DNA"/>
</dbReference>
<dbReference type="PANTHER" id="PTHR42776">
    <property type="entry name" value="SERINE PEPTIDASE S9 FAMILY MEMBER"/>
    <property type="match status" value="1"/>
</dbReference>
<proteinExistence type="predicted"/>
<sequence>MQNTKLIPRQVLFADPEKLNVKISPDGKHISYLAPYEEELNLWLAPITNSQAAKPVTKSKQPIKDYCWSGNGDFLLYIHDEKGDENWQLHGFHCETGSYHSYTAKGCNAKIIHISAKKPEQILIGLNQRDSHYHDVYLLDLAANHMECIWQNNAYWEFIADDELTIRLGVKITLQGGEYLDLTQAEPECVAKVTQHDLFGLYFYPRLRLGLSADGTQLFLAQSEKTNTSQLSAVTLSSKQLSVLGGQQNADICDILLDPQHKIPLAYAVNHQRKAWFGLDKETEQEIRFLTAFDDGDMDIVSQTKDNQLWIIAYVRDNGPVGYYLYHRDKKTLNHLFDSHASFSQYAFTRMQPQNIKTRDGLECVSYLSLPLDKQQPVPLVLMVHGGPNFRDFWGFNPIHQWLTNRGYAVLSVNYRASTGFGKAHAMAGNGEWGGKIQEDLLDAVAWAIEQGISRKEQVAIMGRSFGGYATLMALTQTPEVFCCGVDIVGPADLETMAANFPAYWKTMQGVINGMMLGCDPDTPEGKAFLAKRSPIHSVNKITKPLLIGHGANDVRVKQSESDHMVAAMQANGIPVTYAYFPDEGHQFMHPGNRMAFYALAEAFLANIFQGDVEPQDKNLHTSMVVKVDDFKLTK</sequence>
<reference evidence="4" key="2">
    <citation type="journal article" date="2016" name="Genome Announc.">
        <title>Draft Genome Sequences of Two Novel Amoeba-Resistant Intranuclear Bacteria, 'Candidatus Berkiella cookevillensis' and 'Candidatus Berkiella aquae'.</title>
        <authorList>
            <person name="Mehari Y.T."/>
            <person name="Arivett B.A."/>
            <person name="Farone A.L."/>
            <person name="Gunderson J.H."/>
            <person name="Farone M.B."/>
        </authorList>
    </citation>
    <scope>NUCLEOTIDE SEQUENCE</scope>
    <source>
        <strain evidence="4">HT99</strain>
    </source>
</reference>
<evidence type="ECO:0000259" key="2">
    <source>
        <dbReference type="Pfam" id="PF00326"/>
    </source>
</evidence>
<dbReference type="SUPFAM" id="SSF82171">
    <property type="entry name" value="DPP6 N-terminal domain-like"/>
    <property type="match status" value="1"/>
</dbReference>
<feature type="domain" description="Peptidase S9 prolyl oligopeptidase catalytic" evidence="2">
    <location>
        <begin position="394"/>
        <end position="610"/>
    </location>
</feature>
<reference evidence="3" key="1">
    <citation type="submission" date="2015-09" db="EMBL/GenBank/DDBJ databases">
        <title>Draft Genome Sequences of Two Novel Amoeba-resistant Intranuclear Bacteria, Candidatus Berkiella cookevillensis and Candidatus Berkiella aquae.</title>
        <authorList>
            <person name="Mehari Y.T."/>
            <person name="Arivett B.A."/>
            <person name="Farone A.L."/>
            <person name="Gunderson J.H."/>
            <person name="Farone M.B."/>
        </authorList>
    </citation>
    <scope>NUCLEOTIDE SEQUENCE [LARGE SCALE GENOMIC DNA]</scope>
    <source>
        <strain evidence="3">HT99</strain>
    </source>
</reference>
<dbReference type="Proteomes" id="UP000051497">
    <property type="component" value="Unassembled WGS sequence"/>
</dbReference>
<comment type="caution">
    <text evidence="3">The sequence shown here is derived from an EMBL/GenBank/DDBJ whole genome shotgun (WGS) entry which is preliminary data.</text>
</comment>
<dbReference type="GO" id="GO:0006508">
    <property type="term" value="P:proteolysis"/>
    <property type="evidence" value="ECO:0007669"/>
    <property type="project" value="InterPro"/>
</dbReference>
<dbReference type="GO" id="GO:0004252">
    <property type="term" value="F:serine-type endopeptidase activity"/>
    <property type="evidence" value="ECO:0007669"/>
    <property type="project" value="TreeGrafter"/>
</dbReference>
<evidence type="ECO:0000313" key="5">
    <source>
        <dbReference type="Proteomes" id="UP000051497"/>
    </source>
</evidence>
<keyword evidence="1 3" id="KW-0378">Hydrolase</keyword>
<dbReference type="InterPro" id="IPR001375">
    <property type="entry name" value="Peptidase_S9_cat"/>
</dbReference>
<dbReference type="InterPro" id="IPR011042">
    <property type="entry name" value="6-blade_b-propeller_TolB-like"/>
</dbReference>
<dbReference type="EMBL" id="LKAJ01000005">
    <property type="protein sequence ID" value="KRG21366.1"/>
    <property type="molecule type" value="Genomic_DNA"/>
</dbReference>
<keyword evidence="5" id="KW-1185">Reference proteome</keyword>
<dbReference type="OrthoDB" id="9798884at2"/>
<dbReference type="SUPFAM" id="SSF53474">
    <property type="entry name" value="alpha/beta-Hydrolases"/>
    <property type="match status" value="1"/>
</dbReference>
<dbReference type="InterPro" id="IPR029058">
    <property type="entry name" value="AB_hydrolase_fold"/>
</dbReference>
<organism evidence="3">
    <name type="scientific">Candidatus Berkiella aquae</name>
    <dbReference type="NCBI Taxonomy" id="295108"/>
    <lineage>
        <taxon>Bacteria</taxon>
        <taxon>Pseudomonadati</taxon>
        <taxon>Pseudomonadota</taxon>
        <taxon>Gammaproteobacteria</taxon>
        <taxon>Candidatus Berkiellales</taxon>
        <taxon>Candidatus Berkiellaceae</taxon>
        <taxon>Candidatus Berkiella</taxon>
    </lineage>
</organism>
<evidence type="ECO:0000313" key="3">
    <source>
        <dbReference type="EMBL" id="KRG21366.1"/>
    </source>
</evidence>
<reference evidence="4" key="3">
    <citation type="submission" date="2021-06" db="EMBL/GenBank/DDBJ databases">
        <title>Genomic Description and Analysis of Intracellular Bacteria, Candidatus Berkiella cookevillensis and Candidatus Berkiella aquae.</title>
        <authorList>
            <person name="Kidane D.T."/>
            <person name="Mehari Y.T."/>
            <person name="Rice F.C."/>
            <person name="Arivett B.A."/>
            <person name="Farone A.L."/>
            <person name="Berk S.G."/>
            <person name="Farone M.B."/>
        </authorList>
    </citation>
    <scope>NUCLEOTIDE SEQUENCE</scope>
    <source>
        <strain evidence="4">HT99</strain>
    </source>
</reference>